<dbReference type="InterPro" id="IPR001387">
    <property type="entry name" value="Cro/C1-type_HTH"/>
</dbReference>
<feature type="domain" description="HTH cro/C1-type" evidence="4">
    <location>
        <begin position="1"/>
        <end position="41"/>
    </location>
</feature>
<comment type="caution">
    <text evidence="5">The sequence shown here is derived from an EMBL/GenBank/DDBJ whole genome shotgun (WGS) entry which is preliminary data.</text>
</comment>
<protein>
    <recommendedName>
        <fullName evidence="4">HTH cro/C1-type domain-containing protein</fullName>
    </recommendedName>
</protein>
<dbReference type="Proteomes" id="UP001501803">
    <property type="component" value="Unassembled WGS sequence"/>
</dbReference>
<dbReference type="SUPFAM" id="SSF51182">
    <property type="entry name" value="RmlC-like cupins"/>
    <property type="match status" value="1"/>
</dbReference>
<evidence type="ECO:0000259" key="4">
    <source>
        <dbReference type="PROSITE" id="PS50943"/>
    </source>
</evidence>
<sequence>MAERSGVSRRTIINLEAGEANISLSGLDRLATALDTTFVSLVAAPSATPTAIDAVAWRGRTAESIATLLGSAPASREAQLWSWSLAAGDRYDAEPDADGWHEMILVISGQLLIQFENNELVLNPGDHSTYSSAQPYAYANPGKSTTRFARAVIS</sequence>
<name>A0ABP7KMK9_9MICO</name>
<organism evidence="5 6">
    <name type="scientific">Leifsonia kafniensis</name>
    <dbReference type="NCBI Taxonomy" id="475957"/>
    <lineage>
        <taxon>Bacteria</taxon>
        <taxon>Bacillati</taxon>
        <taxon>Actinomycetota</taxon>
        <taxon>Actinomycetes</taxon>
        <taxon>Micrococcales</taxon>
        <taxon>Microbacteriaceae</taxon>
        <taxon>Leifsonia</taxon>
    </lineage>
</organism>
<evidence type="ECO:0000256" key="2">
    <source>
        <dbReference type="ARBA" id="ARBA00023125"/>
    </source>
</evidence>
<accession>A0ABP7KMK9</accession>
<keyword evidence="3" id="KW-0804">Transcription</keyword>
<dbReference type="SUPFAM" id="SSF47413">
    <property type="entry name" value="lambda repressor-like DNA-binding domains"/>
    <property type="match status" value="1"/>
</dbReference>
<dbReference type="PANTHER" id="PTHR46797">
    <property type="entry name" value="HTH-TYPE TRANSCRIPTIONAL REGULATOR"/>
    <property type="match status" value="1"/>
</dbReference>
<dbReference type="EMBL" id="BAABCN010000007">
    <property type="protein sequence ID" value="GAA3882815.1"/>
    <property type="molecule type" value="Genomic_DNA"/>
</dbReference>
<dbReference type="PANTHER" id="PTHR46797:SF23">
    <property type="entry name" value="HTH-TYPE TRANSCRIPTIONAL REGULATOR SUTR"/>
    <property type="match status" value="1"/>
</dbReference>
<keyword evidence="2" id="KW-0238">DNA-binding</keyword>
<dbReference type="InterPro" id="IPR011051">
    <property type="entry name" value="RmlC_Cupin_sf"/>
</dbReference>
<dbReference type="InterPro" id="IPR050807">
    <property type="entry name" value="TransReg_Diox_bact_type"/>
</dbReference>
<reference evidence="6" key="1">
    <citation type="journal article" date="2019" name="Int. J. Syst. Evol. Microbiol.">
        <title>The Global Catalogue of Microorganisms (GCM) 10K type strain sequencing project: providing services to taxonomists for standard genome sequencing and annotation.</title>
        <authorList>
            <consortium name="The Broad Institute Genomics Platform"/>
            <consortium name="The Broad Institute Genome Sequencing Center for Infectious Disease"/>
            <person name="Wu L."/>
            <person name="Ma J."/>
        </authorList>
    </citation>
    <scope>NUCLEOTIDE SEQUENCE [LARGE SCALE GENOMIC DNA]</scope>
    <source>
        <strain evidence="6">JCM 17021</strain>
    </source>
</reference>
<dbReference type="Pfam" id="PF01381">
    <property type="entry name" value="HTH_3"/>
    <property type="match status" value="1"/>
</dbReference>
<dbReference type="CDD" id="cd00093">
    <property type="entry name" value="HTH_XRE"/>
    <property type="match status" value="1"/>
</dbReference>
<dbReference type="InterPro" id="IPR010982">
    <property type="entry name" value="Lambda_DNA-bd_dom_sf"/>
</dbReference>
<dbReference type="InterPro" id="IPR014710">
    <property type="entry name" value="RmlC-like_jellyroll"/>
</dbReference>
<dbReference type="CDD" id="cd02209">
    <property type="entry name" value="cupin_XRE_C"/>
    <property type="match status" value="1"/>
</dbReference>
<evidence type="ECO:0000256" key="1">
    <source>
        <dbReference type="ARBA" id="ARBA00023015"/>
    </source>
</evidence>
<evidence type="ECO:0000256" key="3">
    <source>
        <dbReference type="ARBA" id="ARBA00023163"/>
    </source>
</evidence>
<dbReference type="Gene3D" id="2.60.120.10">
    <property type="entry name" value="Jelly Rolls"/>
    <property type="match status" value="1"/>
</dbReference>
<keyword evidence="1" id="KW-0805">Transcription regulation</keyword>
<gene>
    <name evidence="5" type="ORF">GCM10022381_26340</name>
</gene>
<dbReference type="Gene3D" id="1.10.260.40">
    <property type="entry name" value="lambda repressor-like DNA-binding domains"/>
    <property type="match status" value="1"/>
</dbReference>
<dbReference type="PROSITE" id="PS50943">
    <property type="entry name" value="HTH_CROC1"/>
    <property type="match status" value="1"/>
</dbReference>
<keyword evidence="6" id="KW-1185">Reference proteome</keyword>
<proteinExistence type="predicted"/>
<evidence type="ECO:0000313" key="5">
    <source>
        <dbReference type="EMBL" id="GAA3882815.1"/>
    </source>
</evidence>
<evidence type="ECO:0000313" key="6">
    <source>
        <dbReference type="Proteomes" id="UP001501803"/>
    </source>
</evidence>